<comment type="caution">
    <text evidence="1">The sequence shown here is derived from an EMBL/GenBank/DDBJ whole genome shotgun (WGS) entry which is preliminary data.</text>
</comment>
<proteinExistence type="predicted"/>
<name>A0ABT8ANU9_9HYPH</name>
<keyword evidence="2" id="KW-1185">Reference proteome</keyword>
<reference evidence="2" key="1">
    <citation type="journal article" date="2019" name="Int. J. Syst. Evol. Microbiol.">
        <title>The Global Catalogue of Microorganisms (GCM) 10K type strain sequencing project: providing services to taxonomists for standard genome sequencing and annotation.</title>
        <authorList>
            <consortium name="The Broad Institute Genomics Platform"/>
            <consortium name="The Broad Institute Genome Sequencing Center for Infectious Disease"/>
            <person name="Wu L."/>
            <person name="Ma J."/>
        </authorList>
    </citation>
    <scope>NUCLEOTIDE SEQUENCE [LARGE SCALE GENOMIC DNA]</scope>
    <source>
        <strain evidence="2">CECT 7806</strain>
    </source>
</reference>
<evidence type="ECO:0000313" key="1">
    <source>
        <dbReference type="EMBL" id="MDN3571440.1"/>
    </source>
</evidence>
<dbReference type="RefSeq" id="WP_290355791.1">
    <property type="nucleotide sequence ID" value="NZ_JAUFPT010000036.1"/>
</dbReference>
<feature type="non-terminal residue" evidence="1">
    <location>
        <position position="1"/>
    </location>
</feature>
<protein>
    <submittedName>
        <fullName evidence="1">Uncharacterized protein</fullName>
    </submittedName>
</protein>
<dbReference type="Proteomes" id="UP001244297">
    <property type="component" value="Unassembled WGS sequence"/>
</dbReference>
<organism evidence="1 2">
    <name type="scientific">Methylobacterium longum</name>
    <dbReference type="NCBI Taxonomy" id="767694"/>
    <lineage>
        <taxon>Bacteria</taxon>
        <taxon>Pseudomonadati</taxon>
        <taxon>Pseudomonadota</taxon>
        <taxon>Alphaproteobacteria</taxon>
        <taxon>Hyphomicrobiales</taxon>
        <taxon>Methylobacteriaceae</taxon>
        <taxon>Methylobacterium</taxon>
    </lineage>
</organism>
<dbReference type="EMBL" id="JAUFPT010000036">
    <property type="protein sequence ID" value="MDN3571440.1"/>
    <property type="molecule type" value="Genomic_DNA"/>
</dbReference>
<accession>A0ABT8ANU9</accession>
<sequence>RLWMRNRRRAAEGQRSTSTDQLKWEFARSVGRAEPCANGLQLYDLPNNPRIGKTRLRVHVSMTYRHRTATPEVPANRVEEFADAARQIIDERLRAHEGECPEFWKIVTGLYASMPEEDQLADEKR</sequence>
<gene>
    <name evidence="1" type="ORF">QWZ18_12515</name>
</gene>
<evidence type="ECO:0000313" key="2">
    <source>
        <dbReference type="Proteomes" id="UP001244297"/>
    </source>
</evidence>